<evidence type="ECO:0000256" key="2">
    <source>
        <dbReference type="ARBA" id="ARBA00022692"/>
    </source>
</evidence>
<evidence type="ECO:0000313" key="7">
    <source>
        <dbReference type="EMBL" id="CAF0891103.1"/>
    </source>
</evidence>
<keyword evidence="4 5" id="KW-0472">Membrane</keyword>
<feature type="transmembrane region" description="Helical" evidence="5">
    <location>
        <begin position="252"/>
        <end position="275"/>
    </location>
</feature>
<keyword evidence="2 5" id="KW-0812">Transmembrane</keyword>
<evidence type="ECO:0000256" key="3">
    <source>
        <dbReference type="ARBA" id="ARBA00022989"/>
    </source>
</evidence>
<keyword evidence="3 5" id="KW-1133">Transmembrane helix</keyword>
<reference evidence="7" key="1">
    <citation type="submission" date="2021-02" db="EMBL/GenBank/DDBJ databases">
        <authorList>
            <person name="Nowell W R."/>
        </authorList>
    </citation>
    <scope>NUCLEOTIDE SEQUENCE</scope>
    <source>
        <strain evidence="7">Ploen Becks lab</strain>
    </source>
</reference>
<evidence type="ECO:0000313" key="8">
    <source>
        <dbReference type="Proteomes" id="UP000663879"/>
    </source>
</evidence>
<dbReference type="EMBL" id="CAJNOC010001786">
    <property type="protein sequence ID" value="CAF0891103.1"/>
    <property type="molecule type" value="Genomic_DNA"/>
</dbReference>
<dbReference type="GO" id="GO:0048240">
    <property type="term" value="P:sperm capacitation"/>
    <property type="evidence" value="ECO:0007669"/>
    <property type="project" value="TreeGrafter"/>
</dbReference>
<dbReference type="GO" id="GO:0001669">
    <property type="term" value="C:acrosomal vesicle"/>
    <property type="evidence" value="ECO:0007669"/>
    <property type="project" value="TreeGrafter"/>
</dbReference>
<name>A0A813YZ57_9BILA</name>
<dbReference type="Proteomes" id="UP000663879">
    <property type="component" value="Unassembled WGS sequence"/>
</dbReference>
<dbReference type="InterPro" id="IPR005821">
    <property type="entry name" value="Ion_trans_dom"/>
</dbReference>
<dbReference type="Gene3D" id="1.10.287.70">
    <property type="match status" value="1"/>
</dbReference>
<dbReference type="GO" id="GO:0036128">
    <property type="term" value="C:CatSper complex"/>
    <property type="evidence" value="ECO:0007669"/>
    <property type="project" value="TreeGrafter"/>
</dbReference>
<sequence>MSKLSDRLNLDEYKIYNQLSQTSEFEKFSNIQNHNIKKQKKRCDFKFYQKCSSIVQSSLFDGFIMTIIILNSIVMGIETLYTNQNLPLFFRILNEFFTCVYTMEFLLKIYVKNLAYFKSLWNWFDFINLIIAYIDISLDLLNNDFKDQKNSFTILRAMRSFKAFRTLRAVSFVRGLQVILSALINTLSNSVINVIIVILLIMFIFSIIANSLFQNDDWSSLGKSMWTLFRYICADEWPEIQKNIDHHTGSRIFTIFFVFIGNFIFANIFIGLIIMNISEAQESHEKILEEQKLKLIREKKENILKKQADELSKLLKKHSSNQFVTKNFSDLIKAYYESLSHSDDLIKPRKLCTNLTWLKSFLKTCKIMEEQFLLVKNLHFEMVDCLSALIEERLSEEKKNLNL</sequence>
<feature type="transmembrane region" description="Helical" evidence="5">
    <location>
        <begin position="88"/>
        <end position="111"/>
    </location>
</feature>
<feature type="transmembrane region" description="Helical" evidence="5">
    <location>
        <begin position="62"/>
        <end position="81"/>
    </location>
</feature>
<evidence type="ECO:0000259" key="6">
    <source>
        <dbReference type="Pfam" id="PF00520"/>
    </source>
</evidence>
<dbReference type="PANTHER" id="PTHR47131:SF1">
    <property type="entry name" value="CATION CHANNEL SPERM-ASSOCIATED PROTEIN 3"/>
    <property type="match status" value="1"/>
</dbReference>
<comment type="caution">
    <text evidence="7">The sequence shown here is derived from an EMBL/GenBank/DDBJ whole genome shotgun (WGS) entry which is preliminary data.</text>
</comment>
<dbReference type="Pfam" id="PF00520">
    <property type="entry name" value="Ion_trans"/>
    <property type="match status" value="1"/>
</dbReference>
<dbReference type="OrthoDB" id="416585at2759"/>
<gene>
    <name evidence="7" type="ORF">OXX778_LOCUS10915</name>
</gene>
<dbReference type="Gene3D" id="1.20.120.350">
    <property type="entry name" value="Voltage-gated potassium channels. Chain C"/>
    <property type="match status" value="1"/>
</dbReference>
<accession>A0A813YZ57</accession>
<dbReference type="InterPro" id="IPR027359">
    <property type="entry name" value="Volt_channel_dom_sf"/>
</dbReference>
<dbReference type="GO" id="GO:0030317">
    <property type="term" value="P:flagellated sperm motility"/>
    <property type="evidence" value="ECO:0007669"/>
    <property type="project" value="TreeGrafter"/>
</dbReference>
<dbReference type="GO" id="GO:0005245">
    <property type="term" value="F:voltage-gated calcium channel activity"/>
    <property type="evidence" value="ECO:0007669"/>
    <property type="project" value="TreeGrafter"/>
</dbReference>
<feature type="transmembrane region" description="Helical" evidence="5">
    <location>
        <begin position="190"/>
        <end position="213"/>
    </location>
</feature>
<comment type="subcellular location">
    <subcellularLocation>
        <location evidence="1">Membrane</location>
        <topology evidence="1">Multi-pass membrane protein</topology>
    </subcellularLocation>
</comment>
<evidence type="ECO:0000256" key="1">
    <source>
        <dbReference type="ARBA" id="ARBA00004141"/>
    </source>
</evidence>
<evidence type="ECO:0000256" key="5">
    <source>
        <dbReference type="SAM" id="Phobius"/>
    </source>
</evidence>
<dbReference type="GO" id="GO:0006814">
    <property type="term" value="P:sodium ion transport"/>
    <property type="evidence" value="ECO:0007669"/>
    <property type="project" value="TreeGrafter"/>
</dbReference>
<dbReference type="SUPFAM" id="SSF81324">
    <property type="entry name" value="Voltage-gated potassium channels"/>
    <property type="match status" value="1"/>
</dbReference>
<proteinExistence type="predicted"/>
<dbReference type="AlphaFoldDB" id="A0A813YZ57"/>
<keyword evidence="8" id="KW-1185">Reference proteome</keyword>
<organism evidence="7 8">
    <name type="scientific">Brachionus calyciflorus</name>
    <dbReference type="NCBI Taxonomy" id="104777"/>
    <lineage>
        <taxon>Eukaryota</taxon>
        <taxon>Metazoa</taxon>
        <taxon>Spiralia</taxon>
        <taxon>Gnathifera</taxon>
        <taxon>Rotifera</taxon>
        <taxon>Eurotatoria</taxon>
        <taxon>Monogononta</taxon>
        <taxon>Pseudotrocha</taxon>
        <taxon>Ploima</taxon>
        <taxon>Brachionidae</taxon>
        <taxon>Brachionus</taxon>
    </lineage>
</organism>
<dbReference type="PANTHER" id="PTHR47131">
    <property type="entry name" value="CATION CHANNEL SPERM-ASSOCIATED PROTEIN 3"/>
    <property type="match status" value="1"/>
</dbReference>
<feature type="domain" description="Ion transport" evidence="6">
    <location>
        <begin position="58"/>
        <end position="283"/>
    </location>
</feature>
<evidence type="ECO:0000256" key="4">
    <source>
        <dbReference type="ARBA" id="ARBA00023136"/>
    </source>
</evidence>
<protein>
    <recommendedName>
        <fullName evidence="6">Ion transport domain-containing protein</fullName>
    </recommendedName>
</protein>